<name>A0A7Y0AVX5_9HYPH</name>
<proteinExistence type="predicted"/>
<accession>A0A7Y0AVX5</accession>
<feature type="domain" description="YjiS-like" evidence="1">
    <location>
        <begin position="41"/>
        <end position="74"/>
    </location>
</feature>
<comment type="caution">
    <text evidence="2">The sequence shown here is derived from an EMBL/GenBank/DDBJ whole genome shotgun (WGS) entry which is preliminary data.</text>
</comment>
<evidence type="ECO:0000313" key="2">
    <source>
        <dbReference type="EMBL" id="NML74468.1"/>
    </source>
</evidence>
<dbReference type="Pfam" id="PF06568">
    <property type="entry name" value="YjiS-like"/>
    <property type="match status" value="1"/>
</dbReference>
<organism evidence="2 3">
    <name type="scientific">Rhizobium terricola</name>
    <dbReference type="NCBI Taxonomy" id="2728849"/>
    <lineage>
        <taxon>Bacteria</taxon>
        <taxon>Pseudomonadati</taxon>
        <taxon>Pseudomonadota</taxon>
        <taxon>Alphaproteobacteria</taxon>
        <taxon>Hyphomicrobiales</taxon>
        <taxon>Rhizobiaceae</taxon>
        <taxon>Rhizobium/Agrobacterium group</taxon>
        <taxon>Rhizobium</taxon>
    </lineage>
</organism>
<dbReference type="AlphaFoldDB" id="A0A7Y0AVX5"/>
<reference evidence="2 3" key="1">
    <citation type="submission" date="2020-04" db="EMBL/GenBank/DDBJ databases">
        <title>Rhizobium sp. S-51 isolated from soil.</title>
        <authorList>
            <person name="Dahal R.H."/>
        </authorList>
    </citation>
    <scope>NUCLEOTIDE SEQUENCE [LARGE SCALE GENOMIC DNA]</scope>
    <source>
        <strain evidence="2 3">S-51</strain>
    </source>
</reference>
<dbReference type="InterPro" id="IPR009506">
    <property type="entry name" value="YjiS-like"/>
</dbReference>
<evidence type="ECO:0000313" key="3">
    <source>
        <dbReference type="Proteomes" id="UP000541470"/>
    </source>
</evidence>
<keyword evidence="3" id="KW-1185">Reference proteome</keyword>
<evidence type="ECO:0000259" key="1">
    <source>
        <dbReference type="Pfam" id="PF06568"/>
    </source>
</evidence>
<gene>
    <name evidence="2" type="ORF">HHL25_10080</name>
</gene>
<dbReference type="EMBL" id="JABBGK010000002">
    <property type="protein sequence ID" value="NML74468.1"/>
    <property type="molecule type" value="Genomic_DNA"/>
</dbReference>
<sequence>MTGTILQFPHIAAGGKQRVTFDLASKRPLRSANFTATLGLWLRRYAERRKLARDLQTFTDEMLRDFGISRSEAERIAATPFWRA</sequence>
<protein>
    <submittedName>
        <fullName evidence="2">DUF1127 domain-containing protein</fullName>
    </submittedName>
</protein>
<dbReference type="Proteomes" id="UP000541470">
    <property type="component" value="Unassembled WGS sequence"/>
</dbReference>